<protein>
    <submittedName>
        <fullName evidence="1">Uncharacterized protein</fullName>
    </submittedName>
</protein>
<evidence type="ECO:0000313" key="1">
    <source>
        <dbReference type="EMBL" id="CUM93040.1"/>
    </source>
</evidence>
<gene>
    <name evidence="1" type="ORF">ERS852420_01588</name>
</gene>
<dbReference type="Proteomes" id="UP000095495">
    <property type="component" value="Unassembled WGS sequence"/>
</dbReference>
<sequence>MYYNFSFDQYICYEIEEGIVKVTSYNEPGGNRTVSIGSVGSVRNPKGELVTETSAYGRVRFDIKSVLNQDNLITQLSQQILSSKA</sequence>
<dbReference type="AlphaFoldDB" id="A0A173SS61"/>
<dbReference type="EMBL" id="CYXV01000006">
    <property type="protein sequence ID" value="CUM93040.1"/>
    <property type="molecule type" value="Genomic_DNA"/>
</dbReference>
<organism evidence="1 2">
    <name type="scientific">Roseburia faecis</name>
    <dbReference type="NCBI Taxonomy" id="301302"/>
    <lineage>
        <taxon>Bacteria</taxon>
        <taxon>Bacillati</taxon>
        <taxon>Bacillota</taxon>
        <taxon>Clostridia</taxon>
        <taxon>Lachnospirales</taxon>
        <taxon>Lachnospiraceae</taxon>
        <taxon>Roseburia</taxon>
    </lineage>
</organism>
<name>A0A173SS61_9FIRM</name>
<proteinExistence type="predicted"/>
<accession>A0A173SS61</accession>
<reference evidence="1 2" key="1">
    <citation type="submission" date="2015-09" db="EMBL/GenBank/DDBJ databases">
        <authorList>
            <consortium name="Pathogen Informatics"/>
        </authorList>
    </citation>
    <scope>NUCLEOTIDE SEQUENCE [LARGE SCALE GENOMIC DNA]</scope>
    <source>
        <strain evidence="1 2">2789STDY5608863</strain>
    </source>
</reference>
<evidence type="ECO:0000313" key="2">
    <source>
        <dbReference type="Proteomes" id="UP000095495"/>
    </source>
</evidence>